<evidence type="ECO:0000256" key="4">
    <source>
        <dbReference type="ARBA" id="ARBA00023136"/>
    </source>
</evidence>
<feature type="transmembrane region" description="Helical" evidence="6">
    <location>
        <begin position="169"/>
        <end position="191"/>
    </location>
</feature>
<dbReference type="VEuPathDB" id="TriTrypDB:LpyrH10_18_1440"/>
<dbReference type="AlphaFoldDB" id="A0A0N0VE04"/>
<dbReference type="RefSeq" id="XP_015655533.1">
    <property type="nucleotide sequence ID" value="XM_015806056.1"/>
</dbReference>
<dbReference type="OMA" id="RDFFRFP"/>
<evidence type="ECO:0000259" key="7">
    <source>
        <dbReference type="Pfam" id="PF02096"/>
    </source>
</evidence>
<dbReference type="Proteomes" id="UP000037923">
    <property type="component" value="Unassembled WGS sequence"/>
</dbReference>
<evidence type="ECO:0000256" key="5">
    <source>
        <dbReference type="RuleBase" id="RU003945"/>
    </source>
</evidence>
<name>A0A0N0VE04_LEPPY</name>
<evidence type="ECO:0000256" key="6">
    <source>
        <dbReference type="SAM" id="Phobius"/>
    </source>
</evidence>
<dbReference type="GO" id="GO:0032979">
    <property type="term" value="P:protein insertion into mitochondrial inner membrane from matrix"/>
    <property type="evidence" value="ECO:0007669"/>
    <property type="project" value="TreeGrafter"/>
</dbReference>
<dbReference type="PANTHER" id="PTHR12428">
    <property type="entry name" value="OXA1"/>
    <property type="match status" value="1"/>
</dbReference>
<dbReference type="InterPro" id="IPR028055">
    <property type="entry name" value="YidC/Oxa/ALB_C"/>
</dbReference>
<dbReference type="InterPro" id="IPR001708">
    <property type="entry name" value="YidC/ALB3/OXA1/COX18"/>
</dbReference>
<dbReference type="GO" id="GO:0005743">
    <property type="term" value="C:mitochondrial inner membrane"/>
    <property type="evidence" value="ECO:0007669"/>
    <property type="project" value="TreeGrafter"/>
</dbReference>
<feature type="domain" description="Membrane insertase YidC/Oxa/ALB C-terminal" evidence="7">
    <location>
        <begin position="170"/>
        <end position="368"/>
    </location>
</feature>
<proteinExistence type="inferred from homology"/>
<evidence type="ECO:0000256" key="3">
    <source>
        <dbReference type="ARBA" id="ARBA00022989"/>
    </source>
</evidence>
<accession>A0A0N0VE04</accession>
<dbReference type="CDD" id="cd20069">
    <property type="entry name" value="5TM_Oxa1-like"/>
    <property type="match status" value="1"/>
</dbReference>
<comment type="caution">
    <text evidence="8">The sequence shown here is derived from an EMBL/GenBank/DDBJ whole genome shotgun (WGS) entry which is preliminary data.</text>
</comment>
<dbReference type="PANTHER" id="PTHR12428:SF13">
    <property type="entry name" value="60KD INNER MEMBRANE PROTEIN"/>
    <property type="match status" value="1"/>
</dbReference>
<dbReference type="EMBL" id="LGTL01000018">
    <property type="protein sequence ID" value="KPA77094.1"/>
    <property type="molecule type" value="Genomic_DNA"/>
</dbReference>
<keyword evidence="2 5" id="KW-0812">Transmembrane</keyword>
<evidence type="ECO:0000256" key="1">
    <source>
        <dbReference type="ARBA" id="ARBA00004141"/>
    </source>
</evidence>
<dbReference type="GeneID" id="26907703"/>
<keyword evidence="4 6" id="KW-0472">Membrane</keyword>
<dbReference type="GO" id="GO:0032977">
    <property type="term" value="F:membrane insertase activity"/>
    <property type="evidence" value="ECO:0007669"/>
    <property type="project" value="InterPro"/>
</dbReference>
<dbReference type="Pfam" id="PF02096">
    <property type="entry name" value="60KD_IMP"/>
    <property type="match status" value="1"/>
</dbReference>
<feature type="transmembrane region" description="Helical" evidence="6">
    <location>
        <begin position="253"/>
        <end position="275"/>
    </location>
</feature>
<evidence type="ECO:0000313" key="9">
    <source>
        <dbReference type="Proteomes" id="UP000037923"/>
    </source>
</evidence>
<keyword evidence="3 6" id="KW-1133">Transmembrane helix</keyword>
<reference evidence="8 9" key="1">
    <citation type="submission" date="2015-07" db="EMBL/GenBank/DDBJ databases">
        <title>High-quality genome of monoxenous trypanosomatid Leptomonas pyrrhocoris.</title>
        <authorList>
            <person name="Flegontov P."/>
            <person name="Butenko A."/>
            <person name="Firsov S."/>
            <person name="Vlcek C."/>
            <person name="Logacheva M.D."/>
            <person name="Field M."/>
            <person name="Filatov D."/>
            <person name="Flegontova O."/>
            <person name="Gerasimov E."/>
            <person name="Jackson A.P."/>
            <person name="Kelly S."/>
            <person name="Opperdoes F."/>
            <person name="O'Reilly A."/>
            <person name="Votypka J."/>
            <person name="Yurchenko V."/>
            <person name="Lukes J."/>
        </authorList>
    </citation>
    <scope>NUCLEOTIDE SEQUENCE [LARGE SCALE GENOMIC DNA]</scope>
    <source>
        <strain evidence="8">H10</strain>
    </source>
</reference>
<feature type="transmembrane region" description="Helical" evidence="6">
    <location>
        <begin position="295"/>
        <end position="313"/>
    </location>
</feature>
<sequence length="453" mass="51307">MFFHSRACCVSATTLLRAHLTTSSAHRRLPTPPHSAAAAAAGGSGFVSCGAVATSSLTLFSTSQVAARGGSGVRGACHIQQRCISWDPRTWGRTDIGRSSNPQLEEELPEIFANQPTEVEDYIRPDKSLFERLEDFWDWAVSFLQPVEKQVEIMRGLRHNGFMGIDMGGWGHVFFFYGLCMRLLTLIPSLYSNRNSLRMAHIGPQISEITNAQTKAKNDRTLSSAEKRVIKDGYNRMKFALCKKHQCSQWKSFLTMLTAPVTMSAFLSIRRLAMYETDLEMAPFLWVRDLTMPDPTYLLPAICAGMFLLNFEMNQRMQRGGRSSSSMYIRWAVRASSVVGIYFFASQPSAMFAYWIGLSTMGLLQPILLRWQPFRDFFQFPDPPQAAKAQLISEIKGPSLYERLFATQEEKVRLEEARKAERAKRNATRIETVDDYEVVFDDDGSDKFKGKRK</sequence>
<protein>
    <recommendedName>
        <fullName evidence="7">Membrane insertase YidC/Oxa/ALB C-terminal domain-containing protein</fullName>
    </recommendedName>
</protein>
<organism evidence="8 9">
    <name type="scientific">Leptomonas pyrrhocoris</name>
    <name type="common">Firebug parasite</name>
    <dbReference type="NCBI Taxonomy" id="157538"/>
    <lineage>
        <taxon>Eukaryota</taxon>
        <taxon>Discoba</taxon>
        <taxon>Euglenozoa</taxon>
        <taxon>Kinetoplastea</taxon>
        <taxon>Metakinetoplastina</taxon>
        <taxon>Trypanosomatida</taxon>
        <taxon>Trypanosomatidae</taxon>
        <taxon>Leishmaniinae</taxon>
        <taxon>Leptomonas</taxon>
    </lineage>
</organism>
<comment type="subcellular location">
    <subcellularLocation>
        <location evidence="1 5">Membrane</location>
        <topology evidence="1 5">Multi-pass membrane protein</topology>
    </subcellularLocation>
</comment>
<dbReference type="OrthoDB" id="2148490at2759"/>
<gene>
    <name evidence="8" type="ORF">ABB37_07417</name>
</gene>
<comment type="similarity">
    <text evidence="5">Belongs to the OXA1/ALB3/YidC family.</text>
</comment>
<evidence type="ECO:0000313" key="8">
    <source>
        <dbReference type="EMBL" id="KPA77094.1"/>
    </source>
</evidence>
<evidence type="ECO:0000256" key="2">
    <source>
        <dbReference type="ARBA" id="ARBA00022692"/>
    </source>
</evidence>
<keyword evidence="9" id="KW-1185">Reference proteome</keyword>